<evidence type="ECO:0000313" key="3">
    <source>
        <dbReference type="Proteomes" id="UP001500280"/>
    </source>
</evidence>
<keyword evidence="2" id="KW-0808">Transferase</keyword>
<feature type="transmembrane region" description="Helical" evidence="1">
    <location>
        <begin position="67"/>
        <end position="87"/>
    </location>
</feature>
<gene>
    <name evidence="2" type="ORF">GCM10009745_22960</name>
</gene>
<reference evidence="3" key="1">
    <citation type="journal article" date="2019" name="Int. J. Syst. Evol. Microbiol.">
        <title>The Global Catalogue of Microorganisms (GCM) 10K type strain sequencing project: providing services to taxonomists for standard genome sequencing and annotation.</title>
        <authorList>
            <consortium name="The Broad Institute Genomics Platform"/>
            <consortium name="The Broad Institute Genome Sequencing Center for Infectious Disease"/>
            <person name="Wu L."/>
            <person name="Ma J."/>
        </authorList>
    </citation>
    <scope>NUCLEOTIDE SEQUENCE [LARGE SCALE GENOMIC DNA]</scope>
    <source>
        <strain evidence="3">JCM 14307</strain>
    </source>
</reference>
<comment type="caution">
    <text evidence="2">The sequence shown here is derived from an EMBL/GenBank/DDBJ whole genome shotgun (WGS) entry which is preliminary data.</text>
</comment>
<evidence type="ECO:0000313" key="2">
    <source>
        <dbReference type="EMBL" id="GAA1678717.1"/>
    </source>
</evidence>
<organism evidence="2 3">
    <name type="scientific">Kribbella yunnanensis</name>
    <dbReference type="NCBI Taxonomy" id="190194"/>
    <lineage>
        <taxon>Bacteria</taxon>
        <taxon>Bacillati</taxon>
        <taxon>Actinomycetota</taxon>
        <taxon>Actinomycetes</taxon>
        <taxon>Propionibacteriales</taxon>
        <taxon>Kribbellaceae</taxon>
        <taxon>Kribbella</taxon>
    </lineage>
</organism>
<accession>A0ABP4SX84</accession>
<keyword evidence="1" id="KW-0472">Membrane</keyword>
<evidence type="ECO:0000256" key="1">
    <source>
        <dbReference type="SAM" id="Phobius"/>
    </source>
</evidence>
<keyword evidence="3" id="KW-1185">Reference proteome</keyword>
<feature type="transmembrane region" description="Helical" evidence="1">
    <location>
        <begin position="183"/>
        <end position="200"/>
    </location>
</feature>
<protein>
    <submittedName>
        <fullName evidence="2">Glycosyl transferase</fullName>
    </submittedName>
</protein>
<dbReference type="EMBL" id="BAAANF010000008">
    <property type="protein sequence ID" value="GAA1678717.1"/>
    <property type="molecule type" value="Genomic_DNA"/>
</dbReference>
<dbReference type="Proteomes" id="UP001500280">
    <property type="component" value="Unassembled WGS sequence"/>
</dbReference>
<name>A0ABP4SX84_9ACTN</name>
<keyword evidence="1" id="KW-1133">Transmembrane helix</keyword>
<keyword evidence="1" id="KW-0812">Transmembrane</keyword>
<feature type="transmembrane region" description="Helical" evidence="1">
    <location>
        <begin position="349"/>
        <end position="368"/>
    </location>
</feature>
<feature type="transmembrane region" description="Helical" evidence="1">
    <location>
        <begin position="308"/>
        <end position="329"/>
    </location>
</feature>
<feature type="transmembrane region" description="Helical" evidence="1">
    <location>
        <begin position="212"/>
        <end position="236"/>
    </location>
</feature>
<feature type="transmembrane region" description="Helical" evidence="1">
    <location>
        <begin position="284"/>
        <end position="301"/>
    </location>
</feature>
<feature type="transmembrane region" description="Helical" evidence="1">
    <location>
        <begin position="160"/>
        <end position="177"/>
    </location>
</feature>
<dbReference type="GO" id="GO:0016740">
    <property type="term" value="F:transferase activity"/>
    <property type="evidence" value="ECO:0007669"/>
    <property type="project" value="UniProtKB-KW"/>
</dbReference>
<proteinExistence type="predicted"/>
<feature type="transmembrane region" description="Helical" evidence="1">
    <location>
        <begin position="94"/>
        <end position="111"/>
    </location>
</feature>
<sequence length="536" mass="57421">MVALGYLCAAIVLLHGIWADPNGRYLWDSGQDQNQWQWFFDVTAHQVLNGQNPLFSTLMNYPLGVNLMANTAMFGLSIPLIPVTVWLGSGVTWALILTLGLAGTAFAWFWMFSRRLASVPAAAIGGLFSGFAPAMISHANAHPNFVVLAVIPLLLLPRPPGRRTAVVVGLLIAYQIFLGEEVLLLAATGLLVFGVVHAIVRPLESSTFVRRHAGTIIGAGVVALAIVALPLAWQFFGPQSYHKLGHGDQGNPLAAFTGFNSWALAGDPDTAQALSVNPTEENAFFGWPLLVVVLGLVIALRKQPKVRILGITALILAWLSTGRSMEVFGVEVPGPWAVIRFLPLYDSVVESRIAMVCIPIIGALLAIGIDRFKRIGYVVVAAALLPIVPVPLMAIERGPTPAFFADGLWRDYVRPGHSVVPAPPANGANGAPLQWQRAADFGFTIPDGYFVGPHGPTGKGGYGAQPRPTSTMFWQVQDGGECAIAPAQLEADLRYWRADVIVVQPGNERMRSCLDGLLGPGSLVGGMWVWPVEGSS</sequence>
<feature type="transmembrane region" description="Helical" evidence="1">
    <location>
        <begin position="375"/>
        <end position="395"/>
    </location>
</feature>